<dbReference type="RefSeq" id="WP_002450195.1">
    <property type="nucleotide sequence ID" value="NZ_CABMFV010000004.1"/>
</dbReference>
<reference evidence="9 16" key="5">
    <citation type="submission" date="2020-03" db="EMBL/GenBank/DDBJ databases">
        <title>Comparative genetics of Staphylococcus warneri persistents from caprine mastitis.</title>
        <authorList>
            <person name="Franca C.A."/>
            <person name="Rosa D.S."/>
            <person name="Silva A."/>
            <person name="Rodrigues D.L.N."/>
            <person name="Santos R.G."/>
            <person name="Castillo R.E.H."/>
            <person name="Moreira M.A.S."/>
            <person name="Lima M.C."/>
            <person name="Gouveia G.V."/>
            <person name="Gouveia J.J.S."/>
            <person name="Souza R.F.S."/>
            <person name="Bertram B."/>
            <person name="Azevedo V."/>
            <person name="Costa M."/>
        </authorList>
    </citation>
    <scope>NUCLEOTIDE SEQUENCE [LARGE SCALE GENOMIC DNA]</scope>
    <source>
        <strain evidence="9 16">Cap 9.2</strain>
    </source>
</reference>
<name>A0A2T4PXF7_STAWA</name>
<evidence type="ECO:0000313" key="9">
    <source>
        <dbReference type="EMBL" id="MCG6224447.1"/>
    </source>
</evidence>
<gene>
    <name evidence="11" type="ORF">BU085_12135</name>
    <name evidence="10" type="ORF">D3Z30_08585</name>
    <name evidence="12" type="ORF">DXC19_09035</name>
    <name evidence="9" type="ORF">G8J23_00250</name>
</gene>
<organism evidence="11 13">
    <name type="scientific">Staphylococcus warneri</name>
    <dbReference type="NCBI Taxonomy" id="1292"/>
    <lineage>
        <taxon>Bacteria</taxon>
        <taxon>Bacillati</taxon>
        <taxon>Bacillota</taxon>
        <taxon>Bacilli</taxon>
        <taxon>Bacillales</taxon>
        <taxon>Staphylococcaceae</taxon>
        <taxon>Staphylococcus</taxon>
    </lineage>
</organism>
<evidence type="ECO:0000313" key="14">
    <source>
        <dbReference type="Proteomes" id="UP000261016"/>
    </source>
</evidence>
<proteinExistence type="inferred from homology"/>
<evidence type="ECO:0000313" key="15">
    <source>
        <dbReference type="Proteomes" id="UP000481807"/>
    </source>
</evidence>
<feature type="transmembrane region" description="Helical" evidence="8">
    <location>
        <begin position="64"/>
        <end position="80"/>
    </location>
</feature>
<feature type="transmembrane region" description="Helical" evidence="8">
    <location>
        <begin position="87"/>
        <end position="104"/>
    </location>
</feature>
<keyword evidence="4" id="KW-1003">Cell membrane</keyword>
<evidence type="ECO:0000256" key="1">
    <source>
        <dbReference type="ARBA" id="ARBA00004429"/>
    </source>
</evidence>
<evidence type="ECO:0000256" key="4">
    <source>
        <dbReference type="ARBA" id="ARBA00022475"/>
    </source>
</evidence>
<dbReference type="Proteomes" id="UP000261016">
    <property type="component" value="Unassembled WGS sequence"/>
</dbReference>
<evidence type="ECO:0000313" key="13">
    <source>
        <dbReference type="Proteomes" id="UP000240717"/>
    </source>
</evidence>
<dbReference type="EMBL" id="QXWP01000004">
    <property type="protein sequence ID" value="NBH31036.1"/>
    <property type="molecule type" value="Genomic_DNA"/>
</dbReference>
<dbReference type="PIRSF" id="PIRSF029598">
    <property type="entry name" value="PsiE"/>
    <property type="match status" value="1"/>
</dbReference>
<dbReference type="Proteomes" id="UP000240717">
    <property type="component" value="Unassembled WGS sequence"/>
</dbReference>
<dbReference type="Proteomes" id="UP000814367">
    <property type="component" value="Unassembled WGS sequence"/>
</dbReference>
<dbReference type="InterPro" id="IPR020948">
    <property type="entry name" value="P_starv_induced_PsiE-like"/>
</dbReference>
<evidence type="ECO:0000313" key="12">
    <source>
        <dbReference type="EMBL" id="RGM29752.1"/>
    </source>
</evidence>
<accession>A0A2T4PXF7</accession>
<keyword evidence="7 8" id="KW-0472">Membrane</keyword>
<dbReference type="AlphaFoldDB" id="A0A2T4PXF7"/>
<evidence type="ECO:0000256" key="3">
    <source>
        <dbReference type="ARBA" id="ARBA00021903"/>
    </source>
</evidence>
<dbReference type="EMBL" id="JAANHJ010000001">
    <property type="protein sequence ID" value="MCG6224447.1"/>
    <property type="molecule type" value="Genomic_DNA"/>
</dbReference>
<sequence length="136" mass="15968">MKKFTPEKISEQFSKLLLLAVNICIGLIAITLVIFLFTECFGFFQNLFLQDKDLKYSQVIEDLLVSFMYIEFILLIIQYFKHNYHFSLQYFIYIGITAIVRIIIVEHSDATETILLVASIFILTISLYCLRKFTID</sequence>
<evidence type="ECO:0000256" key="6">
    <source>
        <dbReference type="ARBA" id="ARBA00022989"/>
    </source>
</evidence>
<dbReference type="Pfam" id="PF06146">
    <property type="entry name" value="PsiE"/>
    <property type="match status" value="1"/>
</dbReference>
<dbReference type="GO" id="GO:0005886">
    <property type="term" value="C:plasma membrane"/>
    <property type="evidence" value="ECO:0007669"/>
    <property type="project" value="UniProtKB-SubCell"/>
</dbReference>
<reference evidence="12 14" key="3">
    <citation type="submission" date="2018-08" db="EMBL/GenBank/DDBJ databases">
        <title>A genome reference for cultivated species of the human gut microbiota.</title>
        <authorList>
            <person name="Zou Y."/>
            <person name="Xue W."/>
            <person name="Luo G."/>
        </authorList>
    </citation>
    <scope>NUCLEOTIDE SEQUENCE [LARGE SCALE GENOMIC DNA]</scope>
    <source>
        <strain evidence="12 14">OM08-17AT</strain>
    </source>
</reference>
<evidence type="ECO:0000256" key="8">
    <source>
        <dbReference type="SAM" id="Phobius"/>
    </source>
</evidence>
<dbReference type="PANTHER" id="PTHR37819:SF1">
    <property type="entry name" value="PROTEIN PSIE"/>
    <property type="match status" value="1"/>
</dbReference>
<dbReference type="InterPro" id="IPR009315">
    <property type="entry name" value="P_starv_induced_PsiE"/>
</dbReference>
<evidence type="ECO:0000313" key="10">
    <source>
        <dbReference type="EMBL" id="NBH31036.1"/>
    </source>
</evidence>
<reference evidence="10 15" key="4">
    <citation type="submission" date="2018-08" db="EMBL/GenBank/DDBJ databases">
        <title>Murine metabolic-syndrome-specific gut microbial biobank.</title>
        <authorList>
            <person name="Liu C."/>
        </authorList>
    </citation>
    <scope>NUCLEOTIDE SEQUENCE [LARGE SCALE GENOMIC DNA]</scope>
    <source>
        <strain evidence="10 15">1XD21-27</strain>
    </source>
</reference>
<feature type="transmembrane region" description="Helical" evidence="8">
    <location>
        <begin position="16"/>
        <end position="44"/>
    </location>
</feature>
<keyword evidence="5 8" id="KW-0812">Transmembrane</keyword>
<keyword evidence="16" id="KW-1185">Reference proteome</keyword>
<evidence type="ECO:0000256" key="5">
    <source>
        <dbReference type="ARBA" id="ARBA00022692"/>
    </source>
</evidence>
<dbReference type="PANTHER" id="PTHR37819">
    <property type="entry name" value="PROTEIN PSIE"/>
    <property type="match status" value="1"/>
</dbReference>
<evidence type="ECO:0000313" key="16">
    <source>
        <dbReference type="Proteomes" id="UP000814367"/>
    </source>
</evidence>
<evidence type="ECO:0000256" key="7">
    <source>
        <dbReference type="ARBA" id="ARBA00023136"/>
    </source>
</evidence>
<reference evidence="11 13" key="1">
    <citation type="journal article" date="2016" name="Front. Microbiol.">
        <title>Comprehensive Phylogenetic Analysis of Bovine Non-aureus Staphylococci Species Based on Whole-Genome Sequencing.</title>
        <authorList>
            <person name="Naushad S."/>
            <person name="Barkema H.W."/>
            <person name="Luby C."/>
            <person name="Condas L.A."/>
            <person name="Nobrega D.B."/>
            <person name="Carson D.A."/>
            <person name="De Buck J."/>
        </authorList>
    </citation>
    <scope>NUCLEOTIDE SEQUENCE [LARGE SCALE GENOMIC DNA]</scope>
    <source>
        <strain evidence="11 13">SNUC 2993</strain>
    </source>
</reference>
<evidence type="ECO:0000313" key="11">
    <source>
        <dbReference type="EMBL" id="PTI49419.1"/>
    </source>
</evidence>
<dbReference type="EMBL" id="QSTD01000004">
    <property type="protein sequence ID" value="RGM29752.1"/>
    <property type="molecule type" value="Genomic_DNA"/>
</dbReference>
<dbReference type="EMBL" id="PZEV01000072">
    <property type="protein sequence ID" value="PTI49419.1"/>
    <property type="molecule type" value="Genomic_DNA"/>
</dbReference>
<dbReference type="GO" id="GO:0016036">
    <property type="term" value="P:cellular response to phosphate starvation"/>
    <property type="evidence" value="ECO:0007669"/>
    <property type="project" value="InterPro"/>
</dbReference>
<comment type="similarity">
    <text evidence="2">Belongs to the PsiE family.</text>
</comment>
<keyword evidence="6 8" id="KW-1133">Transmembrane helix</keyword>
<feature type="transmembrane region" description="Helical" evidence="8">
    <location>
        <begin position="110"/>
        <end position="130"/>
    </location>
</feature>
<protein>
    <recommendedName>
        <fullName evidence="3">Protein PsiE</fullName>
    </recommendedName>
</protein>
<comment type="caution">
    <text evidence="11">The sequence shown here is derived from an EMBL/GenBank/DDBJ whole genome shotgun (WGS) entry which is preliminary data.</text>
</comment>
<dbReference type="Proteomes" id="UP000481807">
    <property type="component" value="Unassembled WGS sequence"/>
</dbReference>
<comment type="subcellular location">
    <subcellularLocation>
        <location evidence="1">Cell inner membrane</location>
        <topology evidence="1">Multi-pass membrane protein</topology>
    </subcellularLocation>
</comment>
<reference evidence="11" key="2">
    <citation type="submission" date="2018-03" db="EMBL/GenBank/DDBJ databases">
        <authorList>
            <person name="Keele B.F."/>
        </authorList>
    </citation>
    <scope>NUCLEOTIDE SEQUENCE</scope>
    <source>
        <strain evidence="11">SNUC 2993</strain>
    </source>
</reference>
<evidence type="ECO:0000256" key="2">
    <source>
        <dbReference type="ARBA" id="ARBA00005632"/>
    </source>
</evidence>